<evidence type="ECO:0000256" key="1">
    <source>
        <dbReference type="SAM" id="Phobius"/>
    </source>
</evidence>
<dbReference type="Pfam" id="PF12732">
    <property type="entry name" value="YtxH"/>
    <property type="match status" value="1"/>
</dbReference>
<feature type="transmembrane region" description="Helical" evidence="1">
    <location>
        <begin position="6"/>
        <end position="26"/>
    </location>
</feature>
<evidence type="ECO:0000313" key="2">
    <source>
        <dbReference type="EMBL" id="QEC70110.1"/>
    </source>
</evidence>
<dbReference type="PANTHER" id="PTHR35792">
    <property type="entry name" value="GENERAL STRESS PROTEIN"/>
    <property type="match status" value="1"/>
</dbReference>
<dbReference type="InterPro" id="IPR052928">
    <property type="entry name" value="Desiccation-related_membrane"/>
</dbReference>
<dbReference type="EMBL" id="CP042435">
    <property type="protein sequence ID" value="QEC70110.1"/>
    <property type="molecule type" value="Genomic_DNA"/>
</dbReference>
<keyword evidence="1" id="KW-0472">Membrane</keyword>
<dbReference type="Proteomes" id="UP000321533">
    <property type="component" value="Chromosome"/>
</dbReference>
<dbReference type="OrthoDB" id="680034at2"/>
<evidence type="ECO:0000313" key="3">
    <source>
        <dbReference type="Proteomes" id="UP000321533"/>
    </source>
</evidence>
<name>A0A5B8VF96_9BACT</name>
<protein>
    <submittedName>
        <fullName evidence="2">YtxH domain-containing protein</fullName>
    </submittedName>
</protein>
<keyword evidence="3" id="KW-1185">Reference proteome</keyword>
<accession>A0A5B8VF96</accession>
<dbReference type="PANTHER" id="PTHR35792:SF1">
    <property type="entry name" value="SLL0268 PROTEIN"/>
    <property type="match status" value="1"/>
</dbReference>
<dbReference type="AlphaFoldDB" id="A0A5B8VF96"/>
<dbReference type="InterPro" id="IPR024623">
    <property type="entry name" value="YtxH"/>
</dbReference>
<proteinExistence type="predicted"/>
<sequence length="78" mass="8546">MNSTTKIVAAAVIGAAAGLAAGILFAPYKGKETRKKINEQGKKLAKNAKDTFRKGKEKFEDIKDEAEQFLKDKIDEFA</sequence>
<keyword evidence="1" id="KW-0812">Transmembrane</keyword>
<reference evidence="2 3" key="1">
    <citation type="journal article" date="2016" name="Int. J. Syst. Evol. Microbiol.">
        <title>Panacibacter ginsenosidivorans gen. nov., sp. nov., with ginsenoside converting activity isolated from soil of a ginseng field.</title>
        <authorList>
            <person name="Siddiqi M.Z."/>
            <person name="Muhammad Shafi S."/>
            <person name="Choi K.D."/>
            <person name="Im W.T."/>
        </authorList>
    </citation>
    <scope>NUCLEOTIDE SEQUENCE [LARGE SCALE GENOMIC DNA]</scope>
    <source>
        <strain evidence="2 3">Gsoil1550</strain>
    </source>
</reference>
<gene>
    <name evidence="2" type="ORF">FRZ67_02595</name>
</gene>
<keyword evidence="1" id="KW-1133">Transmembrane helix</keyword>
<dbReference type="KEGG" id="pgin:FRZ67_02595"/>
<organism evidence="2 3">
    <name type="scientific">Panacibacter ginsenosidivorans</name>
    <dbReference type="NCBI Taxonomy" id="1813871"/>
    <lineage>
        <taxon>Bacteria</taxon>
        <taxon>Pseudomonadati</taxon>
        <taxon>Bacteroidota</taxon>
        <taxon>Chitinophagia</taxon>
        <taxon>Chitinophagales</taxon>
        <taxon>Chitinophagaceae</taxon>
        <taxon>Panacibacter</taxon>
    </lineage>
</organism>